<feature type="signal peptide" evidence="1">
    <location>
        <begin position="1"/>
        <end position="24"/>
    </location>
</feature>
<reference evidence="4" key="1">
    <citation type="submission" date="2023-03" db="EMBL/GenBank/DDBJ databases">
        <title>Edaphobacter sp.</title>
        <authorList>
            <person name="Huber K.J."/>
            <person name="Papendorf J."/>
            <person name="Pilke C."/>
            <person name="Bunk B."/>
            <person name="Sproeer C."/>
            <person name="Pester M."/>
        </authorList>
    </citation>
    <scope>NUCLEOTIDE SEQUENCE</scope>
    <source>
        <strain evidence="4">DSM 110680</strain>
    </source>
</reference>
<name>A0AAU7DMK6_9BACT</name>
<evidence type="ECO:0000313" key="4">
    <source>
        <dbReference type="EMBL" id="XBH18290.1"/>
    </source>
</evidence>
<gene>
    <name evidence="4" type="ORF">P8935_02910</name>
</gene>
<proteinExistence type="predicted"/>
<dbReference type="Pfam" id="PF11954">
    <property type="entry name" value="DUF3471"/>
    <property type="match status" value="1"/>
</dbReference>
<evidence type="ECO:0000259" key="3">
    <source>
        <dbReference type="Pfam" id="PF11954"/>
    </source>
</evidence>
<dbReference type="AlphaFoldDB" id="A0AAU7DMK6"/>
<dbReference type="PANTHER" id="PTHR46825:SF12">
    <property type="entry name" value="PENICILLIN-BINDING PROTEIN 4"/>
    <property type="match status" value="1"/>
</dbReference>
<evidence type="ECO:0000256" key="1">
    <source>
        <dbReference type="SAM" id="SignalP"/>
    </source>
</evidence>
<dbReference type="InterPro" id="IPR050491">
    <property type="entry name" value="AmpC-like"/>
</dbReference>
<protein>
    <submittedName>
        <fullName evidence="4">Serine hydrolase</fullName>
    </submittedName>
</protein>
<dbReference type="PANTHER" id="PTHR46825">
    <property type="entry name" value="D-ALANYL-D-ALANINE-CARBOXYPEPTIDASE/ENDOPEPTIDASE AMPH"/>
    <property type="match status" value="1"/>
</dbReference>
<dbReference type="SUPFAM" id="SSF56601">
    <property type="entry name" value="beta-lactamase/transpeptidase-like"/>
    <property type="match status" value="1"/>
</dbReference>
<dbReference type="Gene3D" id="3.40.710.10">
    <property type="entry name" value="DD-peptidase/beta-lactamase superfamily"/>
    <property type="match status" value="1"/>
</dbReference>
<organism evidence="4">
    <name type="scientific">Telmatobacter sp. DSM 110680</name>
    <dbReference type="NCBI Taxonomy" id="3036704"/>
    <lineage>
        <taxon>Bacteria</taxon>
        <taxon>Pseudomonadati</taxon>
        <taxon>Acidobacteriota</taxon>
        <taxon>Terriglobia</taxon>
        <taxon>Terriglobales</taxon>
        <taxon>Acidobacteriaceae</taxon>
        <taxon>Telmatobacter</taxon>
    </lineage>
</organism>
<feature type="chain" id="PRO_5043526237" evidence="1">
    <location>
        <begin position="25"/>
        <end position="491"/>
    </location>
</feature>
<feature type="domain" description="Peptidase S12 Pab87-related C-terminal" evidence="3">
    <location>
        <begin position="402"/>
        <end position="480"/>
    </location>
</feature>
<feature type="domain" description="Beta-lactamase-related" evidence="2">
    <location>
        <begin position="60"/>
        <end position="378"/>
    </location>
</feature>
<dbReference type="InterPro" id="IPR001466">
    <property type="entry name" value="Beta-lactam-related"/>
</dbReference>
<dbReference type="InterPro" id="IPR012338">
    <property type="entry name" value="Beta-lactam/transpept-like"/>
</dbReference>
<keyword evidence="1" id="KW-0732">Signal</keyword>
<dbReference type="InterPro" id="IPR021860">
    <property type="entry name" value="Peptidase_S12_Pab87-rel_C"/>
</dbReference>
<dbReference type="GO" id="GO:0016787">
    <property type="term" value="F:hydrolase activity"/>
    <property type="evidence" value="ECO:0007669"/>
    <property type="project" value="UniProtKB-KW"/>
</dbReference>
<keyword evidence="4" id="KW-0378">Hydrolase</keyword>
<accession>A0AAU7DMK6</accession>
<dbReference type="Pfam" id="PF00144">
    <property type="entry name" value="Beta-lactamase"/>
    <property type="match status" value="1"/>
</dbReference>
<sequence>MGNFLGWKSGVFLAVACSTSLLSAQSTPPGKAEIEQHIQHVTSGLIGEVVIKGDEHATHTLADRMKELNVPGVSIAVLHNGKIEWARGFGVRNLGGDPVDAETLFQAGSISKPLAAMACLRLVQDGKLSLDADVNTYLTSWKFPADPVATGKPVTLRELLTHTGGTTVHGFPGYASTEPVPTLVQVLNGEKPANTPAIRSEAAPMARWNYSGGGYTIMQQAVIDVSHEPFPKLLHDSVLAPIGMKHSTYEQPLPESMRKNAATPYRGDGKPVEGGAHTYPEMAAAGLWTTPTDLAIYAIEVEQSLAGKANHVLSADMTRQMLTPGMGHWGLGLQIGGSDANPYFSHGGANEGFRNNFAAYEKSGEGVFVMTNGDNGGQIADEVMHSVAAEYQWPDFKPTVRTAIHVDPKVLASYVGTYELDKSVDLAITVENGQLMGQATGQGKTPIYAETETKFFLLAAPTSLEFVKDDQGKVTSVVLHLYGHDRKAPKK</sequence>
<evidence type="ECO:0000259" key="2">
    <source>
        <dbReference type="Pfam" id="PF00144"/>
    </source>
</evidence>
<dbReference type="EMBL" id="CP121196">
    <property type="protein sequence ID" value="XBH18290.1"/>
    <property type="molecule type" value="Genomic_DNA"/>
</dbReference>
<dbReference type="RefSeq" id="WP_348263514.1">
    <property type="nucleotide sequence ID" value="NZ_CP121196.1"/>
</dbReference>